<reference evidence="2" key="1">
    <citation type="submission" date="2021-02" db="EMBL/GenBank/DDBJ databases">
        <authorList>
            <person name="Nowell W R."/>
        </authorList>
    </citation>
    <scope>NUCLEOTIDE SEQUENCE</scope>
    <source>
        <strain evidence="2">Ploen Becks lab</strain>
    </source>
</reference>
<evidence type="ECO:0000313" key="2">
    <source>
        <dbReference type="EMBL" id="CAF1054328.1"/>
    </source>
</evidence>
<accession>A0A814KPG3</accession>
<comment type="caution">
    <text evidence="2">The sequence shown here is derived from an EMBL/GenBank/DDBJ whole genome shotgun (WGS) entry which is preliminary data.</text>
</comment>
<dbReference type="AlphaFoldDB" id="A0A814KPG3"/>
<dbReference type="SUPFAM" id="SSF88723">
    <property type="entry name" value="PIN domain-like"/>
    <property type="match status" value="1"/>
</dbReference>
<dbReference type="InterPro" id="IPR026832">
    <property type="entry name" value="Asteroid"/>
</dbReference>
<sequence>MDEILEEIKLTSCTLLVDGYSLLYQVHSSSSIQSTHGGNYDELANNLSEILESFKKCNINAIFLLDGGREKSERKIRTQLKRAVQRINNACSITNFASGNSKKGKFSKINLEALINANYHIFSNLLPILAFKVYLDLLKKFEIPHFQCTFEADYDLACLANDLGCPILSSDSDFYVYDLKYGYIPFDYFYISSVMFEDDKYYIPGFIYKIDKFMNHINEKQIEKGDLFKKEMLAIFAVICGNDYVNKSTFSSLLKSFDSSNNNLRFKKIAKHTVNYAKKKDNFYLKILKWLAQFDTAEQCVDMILQNVKNEDHNLIREVSKESIEEYMCRKPSFINYFKKHLTNEVLEDEFNKLNIDEDISSLGITTFNGDLIESNFLKNFIHFKTTRYCLDVLMHRKTLFNCQIEIADWPSSYLSSLEIRKFYYTMLFKLFDAKSLGLKEPVIIYEYLRYQRDLKIYEVNLNEDNFLSLEPTTLDTIFVLKNLFKIEENLISNLILENFSGKLMCKKIKFLFAIIYFWLNTGKQNEDIRVLDTSKDNNFIRAFIVSIIKSSIIDPCYSIIKNDVTPVNDDKEGLKKFEHQDKFLINEFFSQNQDKNANFLMEAKNFLISDSKNFAYLKESKVKLSQFSSLFNQNFNANKKLTLSKIDRMLDLKIVHCLSEFQAIYLSTFYAQTILNIVRGELNDLKFLDLNCFFNGTFLHNFKEELDHRVNPDLYIEEMFGRQSFFKCLYRELFDYFIEVFEIKVDNLQNGNISKNVESGVQEDCTSKQKKNARKNLKRKLKKMENENLSIPDAPINE</sequence>
<dbReference type="OrthoDB" id="25987at2759"/>
<gene>
    <name evidence="2" type="ORF">OXX778_LOCUS18978</name>
</gene>
<name>A0A814KPG3_9BILA</name>
<keyword evidence="3" id="KW-1185">Reference proteome</keyword>
<organism evidence="2 3">
    <name type="scientific">Brachionus calyciflorus</name>
    <dbReference type="NCBI Taxonomy" id="104777"/>
    <lineage>
        <taxon>Eukaryota</taxon>
        <taxon>Metazoa</taxon>
        <taxon>Spiralia</taxon>
        <taxon>Gnathifera</taxon>
        <taxon>Rotifera</taxon>
        <taxon>Eurotatoria</taxon>
        <taxon>Monogononta</taxon>
        <taxon>Pseudotrocha</taxon>
        <taxon>Ploima</taxon>
        <taxon>Brachionidae</taxon>
        <taxon>Brachionus</taxon>
    </lineage>
</organism>
<comment type="similarity">
    <text evidence="1">Belongs to the asteroid family.</text>
</comment>
<evidence type="ECO:0000256" key="1">
    <source>
        <dbReference type="ARBA" id="ARBA00007398"/>
    </source>
</evidence>
<dbReference type="Gene3D" id="3.40.50.1010">
    <property type="entry name" value="5'-nuclease"/>
    <property type="match status" value="1"/>
</dbReference>
<evidence type="ECO:0000313" key="3">
    <source>
        <dbReference type="Proteomes" id="UP000663879"/>
    </source>
</evidence>
<protein>
    <recommendedName>
        <fullName evidence="4">Asteroid</fullName>
    </recommendedName>
</protein>
<dbReference type="Proteomes" id="UP000663879">
    <property type="component" value="Unassembled WGS sequence"/>
</dbReference>
<evidence type="ECO:0008006" key="4">
    <source>
        <dbReference type="Google" id="ProtNLM"/>
    </source>
</evidence>
<dbReference type="InterPro" id="IPR029060">
    <property type="entry name" value="PIN-like_dom_sf"/>
</dbReference>
<dbReference type="PANTHER" id="PTHR15665:SF1">
    <property type="entry name" value="PROTEIN ASTEROID HOMOLOG 1"/>
    <property type="match status" value="1"/>
</dbReference>
<dbReference type="EMBL" id="CAJNOC010005509">
    <property type="protein sequence ID" value="CAF1054328.1"/>
    <property type="molecule type" value="Genomic_DNA"/>
</dbReference>
<dbReference type="PANTHER" id="PTHR15665">
    <property type="entry name" value="ASTEROID PROTEIN"/>
    <property type="match status" value="1"/>
</dbReference>
<proteinExistence type="inferred from homology"/>